<dbReference type="AlphaFoldDB" id="A0A368VKN2"/>
<name>A0A368VKN2_9BACL</name>
<dbReference type="RefSeq" id="WP_114384116.1">
    <property type="nucleotide sequence ID" value="NZ_QPJD01000029.1"/>
</dbReference>
<dbReference type="Proteomes" id="UP000252415">
    <property type="component" value="Unassembled WGS sequence"/>
</dbReference>
<protein>
    <recommendedName>
        <fullName evidence="4">Secreted protein</fullName>
    </recommendedName>
</protein>
<sequence length="202" mass="22078">MKKNIILSSIAVVGLSISLISSSVLATGTQGDSLTSPQSGNHFEIPIEAGPAPANAVTQTFEEGSALKTRLMDDRANIADMLSSEYSSIYAGTYTDDNGDNVFLLTELSVDTEKKVKVMSKFKDKIKFKTVKYTKAKLLESKEKLSSLAATLGLEAVGLNGKENKVNVYISKDVFDNKKQEVLKYIDEDMVNWIIGSLEIRL</sequence>
<gene>
    <name evidence="2" type="ORF">DFP97_1292</name>
</gene>
<reference evidence="2 3" key="1">
    <citation type="submission" date="2018-07" db="EMBL/GenBank/DDBJ databases">
        <title>Genomic Encyclopedia of Type Strains, Phase III (KMG-III): the genomes of soil and plant-associated and newly described type strains.</title>
        <authorList>
            <person name="Whitman W."/>
        </authorList>
    </citation>
    <scope>NUCLEOTIDE SEQUENCE [LARGE SCALE GENOMIC DNA]</scope>
    <source>
        <strain evidence="2 3">CECT 7506</strain>
    </source>
</reference>
<dbReference type="OrthoDB" id="2519138at2"/>
<evidence type="ECO:0000313" key="3">
    <source>
        <dbReference type="Proteomes" id="UP000252415"/>
    </source>
</evidence>
<evidence type="ECO:0000256" key="1">
    <source>
        <dbReference type="SAM" id="SignalP"/>
    </source>
</evidence>
<comment type="caution">
    <text evidence="2">The sequence shown here is derived from an EMBL/GenBank/DDBJ whole genome shotgun (WGS) entry which is preliminary data.</text>
</comment>
<keyword evidence="1" id="KW-0732">Signal</keyword>
<feature type="chain" id="PRO_5017066660" description="Secreted protein" evidence="1">
    <location>
        <begin position="27"/>
        <end position="202"/>
    </location>
</feature>
<keyword evidence="3" id="KW-1185">Reference proteome</keyword>
<evidence type="ECO:0000313" key="2">
    <source>
        <dbReference type="EMBL" id="RCW40847.1"/>
    </source>
</evidence>
<evidence type="ECO:0008006" key="4">
    <source>
        <dbReference type="Google" id="ProtNLM"/>
    </source>
</evidence>
<feature type="signal peptide" evidence="1">
    <location>
        <begin position="1"/>
        <end position="26"/>
    </location>
</feature>
<organism evidence="2 3">
    <name type="scientific">Paenibacillus prosopidis</name>
    <dbReference type="NCBI Taxonomy" id="630520"/>
    <lineage>
        <taxon>Bacteria</taxon>
        <taxon>Bacillati</taxon>
        <taxon>Bacillota</taxon>
        <taxon>Bacilli</taxon>
        <taxon>Bacillales</taxon>
        <taxon>Paenibacillaceae</taxon>
        <taxon>Paenibacillus</taxon>
    </lineage>
</organism>
<dbReference type="EMBL" id="QPJD01000029">
    <property type="protein sequence ID" value="RCW40847.1"/>
    <property type="molecule type" value="Genomic_DNA"/>
</dbReference>
<accession>A0A368VKN2</accession>
<proteinExistence type="predicted"/>